<organism evidence="1 2">
    <name type="scientific">Deinococcus malanensis</name>
    <dbReference type="NCBI Taxonomy" id="1706855"/>
    <lineage>
        <taxon>Bacteria</taxon>
        <taxon>Thermotogati</taxon>
        <taxon>Deinococcota</taxon>
        <taxon>Deinococci</taxon>
        <taxon>Deinococcales</taxon>
        <taxon>Deinococcaceae</taxon>
        <taxon>Deinococcus</taxon>
    </lineage>
</organism>
<protein>
    <submittedName>
        <fullName evidence="1">Uncharacterized protein</fullName>
    </submittedName>
</protein>
<evidence type="ECO:0000313" key="2">
    <source>
        <dbReference type="Proteomes" id="UP000647587"/>
    </source>
</evidence>
<dbReference type="Proteomes" id="UP000647587">
    <property type="component" value="Unassembled WGS sequence"/>
</dbReference>
<proteinExistence type="predicted"/>
<name>A0ABQ2F5X7_9DEIO</name>
<accession>A0ABQ2F5X7</accession>
<reference evidence="2" key="1">
    <citation type="journal article" date="2019" name="Int. J. Syst. Evol. Microbiol.">
        <title>The Global Catalogue of Microorganisms (GCM) 10K type strain sequencing project: providing services to taxonomists for standard genome sequencing and annotation.</title>
        <authorList>
            <consortium name="The Broad Institute Genomics Platform"/>
            <consortium name="The Broad Institute Genome Sequencing Center for Infectious Disease"/>
            <person name="Wu L."/>
            <person name="Ma J."/>
        </authorList>
    </citation>
    <scope>NUCLEOTIDE SEQUENCE [LARGE SCALE GENOMIC DNA]</scope>
    <source>
        <strain evidence="2">JCM 30331</strain>
    </source>
</reference>
<comment type="caution">
    <text evidence="1">The sequence shown here is derived from an EMBL/GenBank/DDBJ whole genome shotgun (WGS) entry which is preliminary data.</text>
</comment>
<gene>
    <name evidence="1" type="ORF">GCM10008955_41140</name>
</gene>
<evidence type="ECO:0000313" key="1">
    <source>
        <dbReference type="EMBL" id="GGK43137.1"/>
    </source>
</evidence>
<keyword evidence="2" id="KW-1185">Reference proteome</keyword>
<sequence length="121" mass="12974">MVLTDHGFVILVEHHDASHALHVTLHQVEPERSVTGACPAHLAHHLARLIEAGETGTLQDLLGNLKDVAFIQSADRHLTLGTVVPVGQASVQAQFLLTADDRARLGMAIRDAMLPCTHPAS</sequence>
<dbReference type="EMBL" id="BMPP01000037">
    <property type="protein sequence ID" value="GGK43137.1"/>
    <property type="molecule type" value="Genomic_DNA"/>
</dbReference>